<evidence type="ECO:0000313" key="2">
    <source>
        <dbReference type="EMBL" id="TRM60296.1"/>
    </source>
</evidence>
<accession>A0A550C6F1</accession>
<dbReference type="OrthoDB" id="2923771at2759"/>
<protein>
    <submittedName>
        <fullName evidence="2">Uncharacterized protein</fullName>
    </submittedName>
</protein>
<dbReference type="InterPro" id="IPR027948">
    <property type="entry name" value="DUF4436"/>
</dbReference>
<proteinExistence type="predicted"/>
<keyword evidence="1" id="KW-0812">Transmembrane</keyword>
<name>A0A550C6F1_9AGAR</name>
<feature type="transmembrane region" description="Helical" evidence="1">
    <location>
        <begin position="317"/>
        <end position="337"/>
    </location>
</feature>
<reference evidence="2 3" key="1">
    <citation type="journal article" date="2019" name="New Phytol.">
        <title>Comparative genomics reveals unique wood-decay strategies and fruiting body development in the Schizophyllaceae.</title>
        <authorList>
            <person name="Almasi E."/>
            <person name="Sahu N."/>
            <person name="Krizsan K."/>
            <person name="Balint B."/>
            <person name="Kovacs G.M."/>
            <person name="Kiss B."/>
            <person name="Cseklye J."/>
            <person name="Drula E."/>
            <person name="Henrissat B."/>
            <person name="Nagy I."/>
            <person name="Chovatia M."/>
            <person name="Adam C."/>
            <person name="LaButti K."/>
            <person name="Lipzen A."/>
            <person name="Riley R."/>
            <person name="Grigoriev I.V."/>
            <person name="Nagy L.G."/>
        </authorList>
    </citation>
    <scope>NUCLEOTIDE SEQUENCE [LARGE SCALE GENOMIC DNA]</scope>
    <source>
        <strain evidence="2 3">NL-1724</strain>
    </source>
</reference>
<keyword evidence="1" id="KW-0472">Membrane</keyword>
<feature type="transmembrane region" description="Helical" evidence="1">
    <location>
        <begin position="249"/>
        <end position="269"/>
    </location>
</feature>
<feature type="transmembrane region" description="Helical" evidence="1">
    <location>
        <begin position="59"/>
        <end position="80"/>
    </location>
</feature>
<dbReference type="Pfam" id="PF14494">
    <property type="entry name" value="DUF4436"/>
    <property type="match status" value="1"/>
</dbReference>
<evidence type="ECO:0000313" key="3">
    <source>
        <dbReference type="Proteomes" id="UP000320762"/>
    </source>
</evidence>
<sequence length="358" mass="40046">MADIELKARGNQPQYGYSALSLTSGTDANTTPCRRRPSRWSAWQDRLRTMFCSRRSRRVLYIGSGIILMLAWIGLILAFARSQQQTENNNVQGDAKAVRNISGLGEIWFLAGTLLHIDTNARTLAVQWSGKQYHWNDTKNPLSDFVVSEYYFDGLNIYRDVRAIKDEYVSYMMNDSYDYFMLDNATALPIGNVGIREWDAFNTDVDLVENSTSVWTQPIRGYPFDIWTGSLVIAAHIDFTISRPGLVKFTVIAVIIVNWLSTIVIFLLTGEALINGYKTEFLAGTDMLSVLFAALFALPGVRSLLPGAPDFGSTIDLVGILPNVIIISLCTSCWAVAKLRWQAKQKAESNKNVGKART</sequence>
<gene>
    <name evidence="2" type="ORF">BD626DRAFT_632449</name>
</gene>
<feature type="transmembrane region" description="Helical" evidence="1">
    <location>
        <begin position="281"/>
        <end position="305"/>
    </location>
</feature>
<dbReference type="AlphaFoldDB" id="A0A550C6F1"/>
<dbReference type="Proteomes" id="UP000320762">
    <property type="component" value="Unassembled WGS sequence"/>
</dbReference>
<evidence type="ECO:0000256" key="1">
    <source>
        <dbReference type="SAM" id="Phobius"/>
    </source>
</evidence>
<dbReference type="STRING" id="97359.A0A550C6F1"/>
<keyword evidence="3" id="KW-1185">Reference proteome</keyword>
<keyword evidence="1" id="KW-1133">Transmembrane helix</keyword>
<dbReference type="EMBL" id="VDMD01000022">
    <property type="protein sequence ID" value="TRM60296.1"/>
    <property type="molecule type" value="Genomic_DNA"/>
</dbReference>
<comment type="caution">
    <text evidence="2">The sequence shown here is derived from an EMBL/GenBank/DDBJ whole genome shotgun (WGS) entry which is preliminary data.</text>
</comment>
<organism evidence="2 3">
    <name type="scientific">Schizophyllum amplum</name>
    <dbReference type="NCBI Taxonomy" id="97359"/>
    <lineage>
        <taxon>Eukaryota</taxon>
        <taxon>Fungi</taxon>
        <taxon>Dikarya</taxon>
        <taxon>Basidiomycota</taxon>
        <taxon>Agaricomycotina</taxon>
        <taxon>Agaricomycetes</taxon>
        <taxon>Agaricomycetidae</taxon>
        <taxon>Agaricales</taxon>
        <taxon>Schizophyllaceae</taxon>
        <taxon>Schizophyllum</taxon>
    </lineage>
</organism>